<proteinExistence type="predicted"/>
<name>A0A5J4ZP57_9ASTE</name>
<dbReference type="EMBL" id="CM018049">
    <property type="protein sequence ID" value="KAA8519759.1"/>
    <property type="molecule type" value="Genomic_DNA"/>
</dbReference>
<dbReference type="Proteomes" id="UP000325577">
    <property type="component" value="Linkage Group LG6"/>
</dbReference>
<evidence type="ECO:0000313" key="3">
    <source>
        <dbReference type="Proteomes" id="UP000325577"/>
    </source>
</evidence>
<organism evidence="2 3">
    <name type="scientific">Nyssa sinensis</name>
    <dbReference type="NCBI Taxonomy" id="561372"/>
    <lineage>
        <taxon>Eukaryota</taxon>
        <taxon>Viridiplantae</taxon>
        <taxon>Streptophyta</taxon>
        <taxon>Embryophyta</taxon>
        <taxon>Tracheophyta</taxon>
        <taxon>Spermatophyta</taxon>
        <taxon>Magnoliopsida</taxon>
        <taxon>eudicotyledons</taxon>
        <taxon>Gunneridae</taxon>
        <taxon>Pentapetalae</taxon>
        <taxon>asterids</taxon>
        <taxon>Cornales</taxon>
        <taxon>Nyssaceae</taxon>
        <taxon>Nyssa</taxon>
    </lineage>
</organism>
<feature type="compositionally biased region" description="Basic and acidic residues" evidence="1">
    <location>
        <begin position="78"/>
        <end position="88"/>
    </location>
</feature>
<protein>
    <submittedName>
        <fullName evidence="2">Uncharacterized protein</fullName>
    </submittedName>
</protein>
<feature type="region of interest" description="Disordered" evidence="1">
    <location>
        <begin position="54"/>
        <end position="108"/>
    </location>
</feature>
<reference evidence="2 3" key="1">
    <citation type="submission" date="2019-09" db="EMBL/GenBank/DDBJ databases">
        <title>A chromosome-level genome assembly of the Chinese tupelo Nyssa sinensis.</title>
        <authorList>
            <person name="Yang X."/>
            <person name="Kang M."/>
            <person name="Yang Y."/>
            <person name="Xiong H."/>
            <person name="Wang M."/>
            <person name="Zhang Z."/>
            <person name="Wang Z."/>
            <person name="Wu H."/>
            <person name="Ma T."/>
            <person name="Liu J."/>
            <person name="Xi Z."/>
        </authorList>
    </citation>
    <scope>NUCLEOTIDE SEQUENCE [LARGE SCALE GENOMIC DNA]</scope>
    <source>
        <strain evidence="2">J267</strain>
        <tissue evidence="2">Leaf</tissue>
    </source>
</reference>
<feature type="region of interest" description="Disordered" evidence="1">
    <location>
        <begin position="121"/>
        <end position="142"/>
    </location>
</feature>
<dbReference type="AlphaFoldDB" id="A0A5J4ZP57"/>
<evidence type="ECO:0000256" key="1">
    <source>
        <dbReference type="SAM" id="MobiDB-lite"/>
    </source>
</evidence>
<accession>A0A5J4ZP57</accession>
<sequence>MAITMPKKMSLDVAADVSSADSLSFASFVCINDQQSMSQSGQVVSFPLNHSQVSPRVSFKDLSPPTHRRSRRSNNESGRNKADREPNSEVRNQANKKHGDRGQSFGQKMFRSFANPCKSCHALEPSPSKKVHKLQQGNIKLH</sequence>
<keyword evidence="3" id="KW-1185">Reference proteome</keyword>
<gene>
    <name evidence="2" type="ORF">F0562_014015</name>
</gene>
<evidence type="ECO:0000313" key="2">
    <source>
        <dbReference type="EMBL" id="KAA8519759.1"/>
    </source>
</evidence>